<dbReference type="Proteomes" id="UP000283269">
    <property type="component" value="Unassembled WGS sequence"/>
</dbReference>
<sequence length="212" mass="23354">MPNLEEYQLTPTLISGPRHVREINTIYEDMETNQQDIPNLIFRDDVYATQQEVMSIVPSGVEHQFPGNSPTDGTLMYLLDSSLSTREATNFINNGNIDPRLLGTTMPTPRATPTLVPTPVPMQISTPVPMQIPTQVPTQILTLVPTLIITLVPTMVLTLVLTEGNTEPQSYHMVPITSHKKKGKQKKVAGDVGSTSATLPVGIPVRHSTRHR</sequence>
<evidence type="ECO:0000313" key="3">
    <source>
        <dbReference type="EMBL" id="PPQ88831.1"/>
    </source>
</evidence>
<keyword evidence="2" id="KW-1133">Transmembrane helix</keyword>
<feature type="region of interest" description="Disordered" evidence="1">
    <location>
        <begin position="180"/>
        <end position="212"/>
    </location>
</feature>
<keyword evidence="2" id="KW-0472">Membrane</keyword>
<gene>
    <name evidence="3" type="ORF">CVT25_009306</name>
</gene>
<evidence type="ECO:0000256" key="1">
    <source>
        <dbReference type="SAM" id="MobiDB-lite"/>
    </source>
</evidence>
<evidence type="ECO:0000313" key="4">
    <source>
        <dbReference type="Proteomes" id="UP000283269"/>
    </source>
</evidence>
<proteinExistence type="predicted"/>
<keyword evidence="4" id="KW-1185">Reference proteome</keyword>
<feature type="transmembrane region" description="Helical" evidence="2">
    <location>
        <begin position="140"/>
        <end position="161"/>
    </location>
</feature>
<accession>A0A409XDM4</accession>
<name>A0A409XDM4_PSICY</name>
<dbReference type="EMBL" id="NHYD01002008">
    <property type="protein sequence ID" value="PPQ88831.1"/>
    <property type="molecule type" value="Genomic_DNA"/>
</dbReference>
<keyword evidence="2" id="KW-0812">Transmembrane</keyword>
<evidence type="ECO:0000256" key="2">
    <source>
        <dbReference type="SAM" id="Phobius"/>
    </source>
</evidence>
<reference evidence="3 4" key="1">
    <citation type="journal article" date="2018" name="Evol. Lett.">
        <title>Horizontal gene cluster transfer increased hallucinogenic mushroom diversity.</title>
        <authorList>
            <person name="Reynolds H.T."/>
            <person name="Vijayakumar V."/>
            <person name="Gluck-Thaler E."/>
            <person name="Korotkin H.B."/>
            <person name="Matheny P.B."/>
            <person name="Slot J.C."/>
        </authorList>
    </citation>
    <scope>NUCLEOTIDE SEQUENCE [LARGE SCALE GENOMIC DNA]</scope>
    <source>
        <strain evidence="3 4">2631</strain>
    </source>
</reference>
<dbReference type="InParanoid" id="A0A409XDM4"/>
<organism evidence="3 4">
    <name type="scientific">Psilocybe cyanescens</name>
    <dbReference type="NCBI Taxonomy" id="93625"/>
    <lineage>
        <taxon>Eukaryota</taxon>
        <taxon>Fungi</taxon>
        <taxon>Dikarya</taxon>
        <taxon>Basidiomycota</taxon>
        <taxon>Agaricomycotina</taxon>
        <taxon>Agaricomycetes</taxon>
        <taxon>Agaricomycetidae</taxon>
        <taxon>Agaricales</taxon>
        <taxon>Agaricineae</taxon>
        <taxon>Strophariaceae</taxon>
        <taxon>Psilocybe</taxon>
    </lineage>
</organism>
<protein>
    <submittedName>
        <fullName evidence="3">Uncharacterized protein</fullName>
    </submittedName>
</protein>
<dbReference type="AlphaFoldDB" id="A0A409XDM4"/>
<comment type="caution">
    <text evidence="3">The sequence shown here is derived from an EMBL/GenBank/DDBJ whole genome shotgun (WGS) entry which is preliminary data.</text>
</comment>